<sequence>MGSLIDYQRFWREQSQREEEERMSLLELLRRRAKEAAGILVKEFKAKKVYLIGSTAGGAFFHKHSDVDLAVMGLAPPKYFSALAKMRNLFAGKSEVDLIPLEDATPEMRAKIEKQGELLNGEI</sequence>
<reference evidence="2 3" key="1">
    <citation type="journal article" date="2016" name="Nat. Commun.">
        <title>Thousands of microbial genomes shed light on interconnected biogeochemical processes in an aquifer system.</title>
        <authorList>
            <person name="Anantharaman K."/>
            <person name="Brown C.T."/>
            <person name="Hug L.A."/>
            <person name="Sharon I."/>
            <person name="Castelle C.J."/>
            <person name="Probst A.J."/>
            <person name="Thomas B.C."/>
            <person name="Singh A."/>
            <person name="Wilkins M.J."/>
            <person name="Karaoz U."/>
            <person name="Brodie E.L."/>
            <person name="Williams K.H."/>
            <person name="Hubbard S.S."/>
            <person name="Banfield J.F."/>
        </authorList>
    </citation>
    <scope>NUCLEOTIDE SEQUENCE [LARGE SCALE GENOMIC DNA]</scope>
</reference>
<dbReference type="SUPFAM" id="SSF81301">
    <property type="entry name" value="Nucleotidyltransferase"/>
    <property type="match status" value="1"/>
</dbReference>
<evidence type="ECO:0000313" key="3">
    <source>
        <dbReference type="Proteomes" id="UP000178724"/>
    </source>
</evidence>
<protein>
    <recommendedName>
        <fullName evidence="1">Polymerase beta nucleotidyltransferase domain-containing protein</fullName>
    </recommendedName>
</protein>
<dbReference type="InterPro" id="IPR043519">
    <property type="entry name" value="NT_sf"/>
</dbReference>
<feature type="domain" description="Polymerase beta nucleotidyltransferase" evidence="1">
    <location>
        <begin position="38"/>
        <end position="119"/>
    </location>
</feature>
<dbReference type="Gene3D" id="3.30.460.10">
    <property type="entry name" value="Beta Polymerase, domain 2"/>
    <property type="match status" value="1"/>
</dbReference>
<dbReference type="Pfam" id="PF18765">
    <property type="entry name" value="Polbeta"/>
    <property type="match status" value="1"/>
</dbReference>
<dbReference type="Proteomes" id="UP000178724">
    <property type="component" value="Unassembled WGS sequence"/>
</dbReference>
<dbReference type="AlphaFoldDB" id="A0A1F4Q264"/>
<name>A0A1F4Q264_UNCSA</name>
<dbReference type="InterPro" id="IPR041633">
    <property type="entry name" value="Polbeta"/>
</dbReference>
<dbReference type="InterPro" id="IPR024700">
    <property type="entry name" value="UCP020217"/>
</dbReference>
<dbReference type="CDD" id="cd05403">
    <property type="entry name" value="NT_KNTase_like"/>
    <property type="match status" value="1"/>
</dbReference>
<evidence type="ECO:0000313" key="2">
    <source>
        <dbReference type="EMBL" id="OGB90133.1"/>
    </source>
</evidence>
<dbReference type="PIRSF" id="PIRSF020217">
    <property type="entry name" value="UCP020217"/>
    <property type="match status" value="1"/>
</dbReference>
<comment type="caution">
    <text evidence="2">The sequence shown here is derived from an EMBL/GenBank/DDBJ whole genome shotgun (WGS) entry which is preliminary data.</text>
</comment>
<gene>
    <name evidence="2" type="ORF">A2625_04915</name>
</gene>
<organism evidence="2 3">
    <name type="scientific">candidate division WOR-1 bacterium RIFCSPHIGHO2_01_FULL_53_15</name>
    <dbReference type="NCBI Taxonomy" id="1802564"/>
    <lineage>
        <taxon>Bacteria</taxon>
        <taxon>Bacillati</taxon>
        <taxon>Saganbacteria</taxon>
    </lineage>
</organism>
<dbReference type="EMBL" id="METM01000015">
    <property type="protein sequence ID" value="OGB90133.1"/>
    <property type="molecule type" value="Genomic_DNA"/>
</dbReference>
<accession>A0A1F4Q264</accession>
<evidence type="ECO:0000259" key="1">
    <source>
        <dbReference type="Pfam" id="PF18765"/>
    </source>
</evidence>
<proteinExistence type="predicted"/>